<evidence type="ECO:0000313" key="2">
    <source>
        <dbReference type="Proteomes" id="UP000541444"/>
    </source>
</evidence>
<gene>
    <name evidence="1" type="ORF">GIB67_007133</name>
</gene>
<dbReference type="EMBL" id="JACGCM010001406">
    <property type="protein sequence ID" value="KAF6155696.1"/>
    <property type="molecule type" value="Genomic_DNA"/>
</dbReference>
<keyword evidence="2" id="KW-1185">Reference proteome</keyword>
<name>A0A7J7MLD3_9MAGN</name>
<sequence>MPFLDTISSLVFVLKEDMELSLYSIISTHTIQMKSIHLHSDMQRTNILIRIGFFTSYVI</sequence>
<evidence type="ECO:0000313" key="1">
    <source>
        <dbReference type="EMBL" id="KAF6155696.1"/>
    </source>
</evidence>
<comment type="caution">
    <text evidence="1">The sequence shown here is derived from an EMBL/GenBank/DDBJ whole genome shotgun (WGS) entry which is preliminary data.</text>
</comment>
<reference evidence="1 2" key="1">
    <citation type="journal article" date="2020" name="IScience">
        <title>Genome Sequencing of the Endangered Kingdonia uniflora (Circaeasteraceae, Ranunculales) Reveals Potential Mechanisms of Evolutionary Specialization.</title>
        <authorList>
            <person name="Sun Y."/>
            <person name="Deng T."/>
            <person name="Zhang A."/>
            <person name="Moore M.J."/>
            <person name="Landis J.B."/>
            <person name="Lin N."/>
            <person name="Zhang H."/>
            <person name="Zhang X."/>
            <person name="Huang J."/>
            <person name="Zhang X."/>
            <person name="Sun H."/>
            <person name="Wang H."/>
        </authorList>
    </citation>
    <scope>NUCLEOTIDE SEQUENCE [LARGE SCALE GENOMIC DNA]</scope>
    <source>
        <strain evidence="1">TB1705</strain>
        <tissue evidence="1">Leaf</tissue>
    </source>
</reference>
<accession>A0A7J7MLD3</accession>
<dbReference type="AlphaFoldDB" id="A0A7J7MLD3"/>
<organism evidence="1 2">
    <name type="scientific">Kingdonia uniflora</name>
    <dbReference type="NCBI Taxonomy" id="39325"/>
    <lineage>
        <taxon>Eukaryota</taxon>
        <taxon>Viridiplantae</taxon>
        <taxon>Streptophyta</taxon>
        <taxon>Embryophyta</taxon>
        <taxon>Tracheophyta</taxon>
        <taxon>Spermatophyta</taxon>
        <taxon>Magnoliopsida</taxon>
        <taxon>Ranunculales</taxon>
        <taxon>Circaeasteraceae</taxon>
        <taxon>Kingdonia</taxon>
    </lineage>
</organism>
<proteinExistence type="predicted"/>
<protein>
    <submittedName>
        <fullName evidence="1">Uncharacterized protein</fullName>
    </submittedName>
</protein>
<dbReference type="Proteomes" id="UP000541444">
    <property type="component" value="Unassembled WGS sequence"/>
</dbReference>